<dbReference type="GO" id="GO:0030100">
    <property type="term" value="P:regulation of endocytosis"/>
    <property type="evidence" value="ECO:0007669"/>
    <property type="project" value="TreeGrafter"/>
</dbReference>
<evidence type="ECO:0000256" key="4">
    <source>
        <dbReference type="ARBA" id="ARBA00022833"/>
    </source>
</evidence>
<sequence>MWEVDPETRSKLLEIQKENGNNQCVDCNAPSPQWASPKFGIFMCLNCSGIHRGLGVHISFVRSITMDAFKAAELLRMKNGGNQPWKDFFNNHKTNQLQGITFEDSTINDRYDSEVGEEWKDRLTAKVEGKEYVPGIKTTAPKKKDAPTLSASNSRSQTPVSRTISNDRINARSPSPSLGISSVNPKSQKAQNEAYFAKMGAANASRSDDVPPNQGGKYGGFGSSPMPAANPASPGLDEFQRDPVGALTKGFGWLSTTVGKQANAGYQGWVKPNVEKLAQSDLAAQARRTATQVSSNLNQNFTRFVEGNDDHLAYGDPKQVRQNPGVGPDADHKDFWDSFGEDPSGPGKDKEEFWDSFGSPPKGPSAEKKDFWDEFSAAGETRQAKTQPSKSTSIGTSAMKKTPAASTTTAKKDEDWGEW</sequence>
<dbReference type="Proteomes" id="UP000800092">
    <property type="component" value="Unassembled WGS sequence"/>
</dbReference>
<evidence type="ECO:0000259" key="7">
    <source>
        <dbReference type="PROSITE" id="PS50115"/>
    </source>
</evidence>
<feature type="compositionally biased region" description="Polar residues" evidence="6">
    <location>
        <begin position="149"/>
        <end position="186"/>
    </location>
</feature>
<dbReference type="GO" id="GO:0000139">
    <property type="term" value="C:Golgi membrane"/>
    <property type="evidence" value="ECO:0007669"/>
    <property type="project" value="TreeGrafter"/>
</dbReference>
<dbReference type="FunFam" id="1.10.220.150:FF:000014">
    <property type="entry name" value="ADP-ribosylation factor GTPase-activating protein"/>
    <property type="match status" value="1"/>
</dbReference>
<dbReference type="InterPro" id="IPR038508">
    <property type="entry name" value="ArfGAP_dom_sf"/>
</dbReference>
<evidence type="ECO:0000256" key="5">
    <source>
        <dbReference type="PROSITE-ProRule" id="PRU00288"/>
    </source>
</evidence>
<dbReference type="OrthoDB" id="983479at2759"/>
<dbReference type="GO" id="GO:0005096">
    <property type="term" value="F:GTPase activator activity"/>
    <property type="evidence" value="ECO:0007669"/>
    <property type="project" value="UniProtKB-KW"/>
</dbReference>
<feature type="region of interest" description="Disordered" evidence="6">
    <location>
        <begin position="308"/>
        <end position="419"/>
    </location>
</feature>
<dbReference type="Gene3D" id="1.10.220.150">
    <property type="entry name" value="Arf GTPase activating protein"/>
    <property type="match status" value="1"/>
</dbReference>
<evidence type="ECO:0000256" key="6">
    <source>
        <dbReference type="SAM" id="MobiDB-lite"/>
    </source>
</evidence>
<keyword evidence="1" id="KW-0343">GTPase activation</keyword>
<name>A0A6A6HCF9_VIRVR</name>
<evidence type="ECO:0000313" key="8">
    <source>
        <dbReference type="EMBL" id="KAF2235737.1"/>
    </source>
</evidence>
<accession>A0A6A6HCF9</accession>
<dbReference type="InterPro" id="IPR037278">
    <property type="entry name" value="ARFGAP/RecO"/>
</dbReference>
<proteinExistence type="predicted"/>
<evidence type="ECO:0000313" key="9">
    <source>
        <dbReference type="Proteomes" id="UP000800092"/>
    </source>
</evidence>
<dbReference type="SUPFAM" id="SSF57863">
    <property type="entry name" value="ArfGap/RecO-like zinc finger"/>
    <property type="match status" value="1"/>
</dbReference>
<keyword evidence="4" id="KW-0862">Zinc</keyword>
<evidence type="ECO:0000256" key="3">
    <source>
        <dbReference type="ARBA" id="ARBA00022771"/>
    </source>
</evidence>
<dbReference type="PROSITE" id="PS50115">
    <property type="entry name" value="ARFGAP"/>
    <property type="match status" value="1"/>
</dbReference>
<reference evidence="8" key="1">
    <citation type="journal article" date="2020" name="Stud. Mycol.">
        <title>101 Dothideomycetes genomes: a test case for predicting lifestyles and emergence of pathogens.</title>
        <authorList>
            <person name="Haridas S."/>
            <person name="Albert R."/>
            <person name="Binder M."/>
            <person name="Bloem J."/>
            <person name="Labutti K."/>
            <person name="Salamov A."/>
            <person name="Andreopoulos B."/>
            <person name="Baker S."/>
            <person name="Barry K."/>
            <person name="Bills G."/>
            <person name="Bluhm B."/>
            <person name="Cannon C."/>
            <person name="Castanera R."/>
            <person name="Culley D."/>
            <person name="Daum C."/>
            <person name="Ezra D."/>
            <person name="Gonzalez J."/>
            <person name="Henrissat B."/>
            <person name="Kuo A."/>
            <person name="Liang C."/>
            <person name="Lipzen A."/>
            <person name="Lutzoni F."/>
            <person name="Magnuson J."/>
            <person name="Mondo S."/>
            <person name="Nolan M."/>
            <person name="Ohm R."/>
            <person name="Pangilinan J."/>
            <person name="Park H.-J."/>
            <person name="Ramirez L."/>
            <person name="Alfaro M."/>
            <person name="Sun H."/>
            <person name="Tritt A."/>
            <person name="Yoshinaga Y."/>
            <person name="Zwiers L.-H."/>
            <person name="Turgeon B."/>
            <person name="Goodwin S."/>
            <person name="Spatafora J."/>
            <person name="Crous P."/>
            <person name="Grigoriev I."/>
        </authorList>
    </citation>
    <scope>NUCLEOTIDE SEQUENCE</scope>
    <source>
        <strain evidence="8">Tuck. ex Michener</strain>
    </source>
</reference>
<dbReference type="GO" id="GO:0008270">
    <property type="term" value="F:zinc ion binding"/>
    <property type="evidence" value="ECO:0007669"/>
    <property type="project" value="UniProtKB-KW"/>
</dbReference>
<feature type="compositionally biased region" description="Polar residues" evidence="6">
    <location>
        <begin position="384"/>
        <end position="395"/>
    </location>
</feature>
<dbReference type="Pfam" id="PF01412">
    <property type="entry name" value="ArfGap"/>
    <property type="match status" value="1"/>
</dbReference>
<dbReference type="EMBL" id="ML991789">
    <property type="protein sequence ID" value="KAF2235737.1"/>
    <property type="molecule type" value="Genomic_DNA"/>
</dbReference>
<organism evidence="8 9">
    <name type="scientific">Viridothelium virens</name>
    <name type="common">Speckled blister lichen</name>
    <name type="synonym">Trypethelium virens</name>
    <dbReference type="NCBI Taxonomy" id="1048519"/>
    <lineage>
        <taxon>Eukaryota</taxon>
        <taxon>Fungi</taxon>
        <taxon>Dikarya</taxon>
        <taxon>Ascomycota</taxon>
        <taxon>Pezizomycotina</taxon>
        <taxon>Dothideomycetes</taxon>
        <taxon>Dothideomycetes incertae sedis</taxon>
        <taxon>Trypetheliales</taxon>
        <taxon>Trypetheliaceae</taxon>
        <taxon>Viridothelium</taxon>
    </lineage>
</organism>
<gene>
    <name evidence="8" type="ORF">EV356DRAFT_522828</name>
</gene>
<feature type="compositionally biased region" description="Low complexity" evidence="6">
    <location>
        <begin position="396"/>
        <end position="409"/>
    </location>
</feature>
<keyword evidence="2" id="KW-0479">Metal-binding</keyword>
<feature type="compositionally biased region" description="Basic and acidic residues" evidence="6">
    <location>
        <begin position="410"/>
        <end position="419"/>
    </location>
</feature>
<dbReference type="PANTHER" id="PTHR46395:SF1">
    <property type="entry name" value="ADP-RIBOSYLATION FACTOR GTPASE-ACTIVATING PROTEIN 1"/>
    <property type="match status" value="1"/>
</dbReference>
<evidence type="ECO:0000256" key="2">
    <source>
        <dbReference type="ARBA" id="ARBA00022723"/>
    </source>
</evidence>
<dbReference type="AlphaFoldDB" id="A0A6A6HCF9"/>
<keyword evidence="3 5" id="KW-0863">Zinc-finger</keyword>
<feature type="region of interest" description="Disordered" evidence="6">
    <location>
        <begin position="135"/>
        <end position="186"/>
    </location>
</feature>
<keyword evidence="9" id="KW-1185">Reference proteome</keyword>
<dbReference type="GO" id="GO:0032012">
    <property type="term" value="P:regulation of ARF protein signal transduction"/>
    <property type="evidence" value="ECO:0007669"/>
    <property type="project" value="TreeGrafter"/>
</dbReference>
<dbReference type="PRINTS" id="PR00405">
    <property type="entry name" value="REVINTRACTNG"/>
</dbReference>
<protein>
    <submittedName>
        <fullName evidence="8">ArfGap-domain-containing protein</fullName>
    </submittedName>
</protein>
<dbReference type="InterPro" id="IPR001164">
    <property type="entry name" value="ArfGAP_dom"/>
</dbReference>
<evidence type="ECO:0000256" key="1">
    <source>
        <dbReference type="ARBA" id="ARBA00022468"/>
    </source>
</evidence>
<dbReference type="SMART" id="SM00105">
    <property type="entry name" value="ArfGap"/>
    <property type="match status" value="1"/>
</dbReference>
<feature type="domain" description="Arf-GAP" evidence="7">
    <location>
        <begin position="9"/>
        <end position="132"/>
    </location>
</feature>
<dbReference type="CDD" id="cd08830">
    <property type="entry name" value="ArfGap_ArfGap1"/>
    <property type="match status" value="1"/>
</dbReference>
<dbReference type="PANTHER" id="PTHR46395">
    <property type="entry name" value="ADP-RIBOSYLATION FACTOR GTPASE-ACTIVATING PROTEIN 1"/>
    <property type="match status" value="1"/>
</dbReference>